<keyword evidence="2" id="KW-1185">Reference proteome</keyword>
<sequence length="63" mass="6809">MLYNNSIKAMPTMKDVFRHEPSTSGCDVPTCGIVSVYLIGAYEGLAVAAIPTSIIVIGIIYFR</sequence>
<dbReference type="WBParaSite" id="ACRNAN_scaffold12703.g9150.t1">
    <property type="protein sequence ID" value="ACRNAN_scaffold12703.g9150.t1"/>
    <property type="gene ID" value="ACRNAN_scaffold12703.g9150"/>
</dbReference>
<reference evidence="3" key="1">
    <citation type="submission" date="2022-11" db="UniProtKB">
        <authorList>
            <consortium name="WormBaseParasite"/>
        </authorList>
    </citation>
    <scope>IDENTIFICATION</scope>
</reference>
<dbReference type="AlphaFoldDB" id="A0A914CQB8"/>
<evidence type="ECO:0000256" key="1">
    <source>
        <dbReference type="SAM" id="Phobius"/>
    </source>
</evidence>
<accession>A0A914CQB8</accession>
<feature type="transmembrane region" description="Helical" evidence="1">
    <location>
        <begin position="44"/>
        <end position="62"/>
    </location>
</feature>
<evidence type="ECO:0000313" key="2">
    <source>
        <dbReference type="Proteomes" id="UP000887540"/>
    </source>
</evidence>
<evidence type="ECO:0000313" key="3">
    <source>
        <dbReference type="WBParaSite" id="ACRNAN_scaffold12703.g9150.t1"/>
    </source>
</evidence>
<name>A0A914CQB8_9BILA</name>
<protein>
    <submittedName>
        <fullName evidence="3">Uncharacterized protein</fullName>
    </submittedName>
</protein>
<keyword evidence="1" id="KW-1133">Transmembrane helix</keyword>
<dbReference type="Proteomes" id="UP000887540">
    <property type="component" value="Unplaced"/>
</dbReference>
<organism evidence="2 3">
    <name type="scientific">Acrobeloides nanus</name>
    <dbReference type="NCBI Taxonomy" id="290746"/>
    <lineage>
        <taxon>Eukaryota</taxon>
        <taxon>Metazoa</taxon>
        <taxon>Ecdysozoa</taxon>
        <taxon>Nematoda</taxon>
        <taxon>Chromadorea</taxon>
        <taxon>Rhabditida</taxon>
        <taxon>Tylenchina</taxon>
        <taxon>Cephalobomorpha</taxon>
        <taxon>Cephaloboidea</taxon>
        <taxon>Cephalobidae</taxon>
        <taxon>Acrobeloides</taxon>
    </lineage>
</organism>
<proteinExistence type="predicted"/>
<keyword evidence="1" id="KW-0812">Transmembrane</keyword>
<keyword evidence="1" id="KW-0472">Membrane</keyword>